<accession>A0A087U973</accession>
<feature type="transmembrane region" description="Helical" evidence="1">
    <location>
        <begin position="12"/>
        <end position="33"/>
    </location>
</feature>
<evidence type="ECO:0000256" key="1">
    <source>
        <dbReference type="SAM" id="Phobius"/>
    </source>
</evidence>
<keyword evidence="3" id="KW-1185">Reference proteome</keyword>
<feature type="non-terminal residue" evidence="2">
    <location>
        <position position="39"/>
    </location>
</feature>
<keyword evidence="1" id="KW-0472">Membrane</keyword>
<evidence type="ECO:0000313" key="3">
    <source>
        <dbReference type="Proteomes" id="UP000054359"/>
    </source>
</evidence>
<evidence type="ECO:0000313" key="2">
    <source>
        <dbReference type="EMBL" id="KFM73912.1"/>
    </source>
</evidence>
<name>A0A087U973_STEMI</name>
<dbReference type="AlphaFoldDB" id="A0A087U973"/>
<dbReference type="Proteomes" id="UP000054359">
    <property type="component" value="Unassembled WGS sequence"/>
</dbReference>
<keyword evidence="1" id="KW-1133">Transmembrane helix</keyword>
<sequence>MTTSSVTISYSWFFVASFHSLLASSFLQPSLLINEVLNV</sequence>
<dbReference type="EMBL" id="KK118807">
    <property type="protein sequence ID" value="KFM73912.1"/>
    <property type="molecule type" value="Genomic_DNA"/>
</dbReference>
<proteinExistence type="predicted"/>
<keyword evidence="1" id="KW-0812">Transmembrane</keyword>
<protein>
    <submittedName>
        <fullName evidence="2">Uncharacterized protein</fullName>
    </submittedName>
</protein>
<organism evidence="2 3">
    <name type="scientific">Stegodyphus mimosarum</name>
    <name type="common">African social velvet spider</name>
    <dbReference type="NCBI Taxonomy" id="407821"/>
    <lineage>
        <taxon>Eukaryota</taxon>
        <taxon>Metazoa</taxon>
        <taxon>Ecdysozoa</taxon>
        <taxon>Arthropoda</taxon>
        <taxon>Chelicerata</taxon>
        <taxon>Arachnida</taxon>
        <taxon>Araneae</taxon>
        <taxon>Araneomorphae</taxon>
        <taxon>Entelegynae</taxon>
        <taxon>Eresoidea</taxon>
        <taxon>Eresidae</taxon>
        <taxon>Stegodyphus</taxon>
    </lineage>
</organism>
<reference evidence="2 3" key="1">
    <citation type="submission" date="2013-11" db="EMBL/GenBank/DDBJ databases">
        <title>Genome sequencing of Stegodyphus mimosarum.</title>
        <authorList>
            <person name="Bechsgaard J."/>
        </authorList>
    </citation>
    <scope>NUCLEOTIDE SEQUENCE [LARGE SCALE GENOMIC DNA]</scope>
</reference>
<gene>
    <name evidence="2" type="ORF">X975_19891</name>
</gene>